<dbReference type="InterPro" id="IPR002048">
    <property type="entry name" value="EF_hand_dom"/>
</dbReference>
<dbReference type="FunCoup" id="A0A7I4DZZ6">
    <property type="interactions" value="3275"/>
</dbReference>
<dbReference type="SMART" id="SM00054">
    <property type="entry name" value="EFh"/>
    <property type="match status" value="3"/>
</dbReference>
<dbReference type="InterPro" id="IPR023395">
    <property type="entry name" value="MCP_dom_sf"/>
</dbReference>
<evidence type="ECO:0000256" key="10">
    <source>
        <dbReference type="ARBA" id="ARBA00023128"/>
    </source>
</evidence>
<reference evidence="15 16" key="2">
    <citation type="journal article" date="2018" name="Plant J.">
        <title>The Physcomitrella patens chromosome-scale assembly reveals moss genome structure and evolution.</title>
        <authorList>
            <person name="Lang D."/>
            <person name="Ullrich K.K."/>
            <person name="Murat F."/>
            <person name="Fuchs J."/>
            <person name="Jenkins J."/>
            <person name="Haas F.B."/>
            <person name="Piednoel M."/>
            <person name="Gundlach H."/>
            <person name="Van Bel M."/>
            <person name="Meyberg R."/>
            <person name="Vives C."/>
            <person name="Morata J."/>
            <person name="Symeonidi A."/>
            <person name="Hiss M."/>
            <person name="Muchero W."/>
            <person name="Kamisugi Y."/>
            <person name="Saleh O."/>
            <person name="Blanc G."/>
            <person name="Decker E.L."/>
            <person name="van Gessel N."/>
            <person name="Grimwood J."/>
            <person name="Hayes R.D."/>
            <person name="Graham S.W."/>
            <person name="Gunter L.E."/>
            <person name="McDaniel S.F."/>
            <person name="Hoernstein S.N.W."/>
            <person name="Larsson A."/>
            <person name="Li F.W."/>
            <person name="Perroud P.F."/>
            <person name="Phillips J."/>
            <person name="Ranjan P."/>
            <person name="Rokshar D.S."/>
            <person name="Rothfels C.J."/>
            <person name="Schneider L."/>
            <person name="Shu S."/>
            <person name="Stevenson D.W."/>
            <person name="Thummler F."/>
            <person name="Tillich M."/>
            <person name="Villarreal Aguilar J.C."/>
            <person name="Widiez T."/>
            <person name="Wong G.K."/>
            <person name="Wymore A."/>
            <person name="Zhang Y."/>
            <person name="Zimmer A.D."/>
            <person name="Quatrano R.S."/>
            <person name="Mayer K.F.X."/>
            <person name="Goodstein D."/>
            <person name="Casacuberta J.M."/>
            <person name="Vandepoele K."/>
            <person name="Reski R."/>
            <person name="Cuming A.C."/>
            <person name="Tuskan G.A."/>
            <person name="Maumus F."/>
            <person name="Salse J."/>
            <person name="Schmutz J."/>
            <person name="Rensing S.A."/>
        </authorList>
    </citation>
    <scope>NUCLEOTIDE SEQUENCE [LARGE SCALE GENOMIC DNA]</scope>
    <source>
        <strain evidence="15 16">cv. Gransden 2004</strain>
    </source>
</reference>
<dbReference type="PROSITE" id="PS50920">
    <property type="entry name" value="SOLCAR"/>
    <property type="match status" value="3"/>
</dbReference>
<dbReference type="InParanoid" id="A0A7I4DZZ6"/>
<dbReference type="Proteomes" id="UP000006727">
    <property type="component" value="Chromosome 5"/>
</dbReference>
<dbReference type="PANTHER" id="PTHR24089">
    <property type="entry name" value="SOLUTE CARRIER FAMILY 25"/>
    <property type="match status" value="1"/>
</dbReference>
<dbReference type="PROSITE" id="PS50222">
    <property type="entry name" value="EF_HAND_2"/>
    <property type="match status" value="3"/>
</dbReference>
<dbReference type="InterPro" id="IPR018247">
    <property type="entry name" value="EF_Hand_1_Ca_BS"/>
</dbReference>
<gene>
    <name evidence="15" type="primary">LOC112282918</name>
</gene>
<dbReference type="GO" id="GO:0005347">
    <property type="term" value="F:ATP transmembrane transporter activity"/>
    <property type="evidence" value="ECO:0000318"/>
    <property type="project" value="GO_Central"/>
</dbReference>
<dbReference type="SUPFAM" id="SSF103506">
    <property type="entry name" value="Mitochondrial carrier"/>
    <property type="match status" value="1"/>
</dbReference>
<keyword evidence="9" id="KW-1133">Transmembrane helix</keyword>
<evidence type="ECO:0000256" key="3">
    <source>
        <dbReference type="ARBA" id="ARBA00022448"/>
    </source>
</evidence>
<dbReference type="Gene3D" id="1.50.40.10">
    <property type="entry name" value="Mitochondrial carrier domain"/>
    <property type="match status" value="1"/>
</dbReference>
<reference evidence="15 16" key="1">
    <citation type="journal article" date="2008" name="Science">
        <title>The Physcomitrella genome reveals evolutionary insights into the conquest of land by plants.</title>
        <authorList>
            <person name="Rensing S."/>
            <person name="Lang D."/>
            <person name="Zimmer A."/>
            <person name="Terry A."/>
            <person name="Salamov A."/>
            <person name="Shapiro H."/>
            <person name="Nishiyama T."/>
            <person name="Perroud P.-F."/>
            <person name="Lindquist E."/>
            <person name="Kamisugi Y."/>
            <person name="Tanahashi T."/>
            <person name="Sakakibara K."/>
            <person name="Fujita T."/>
            <person name="Oishi K."/>
            <person name="Shin-I T."/>
            <person name="Kuroki Y."/>
            <person name="Toyoda A."/>
            <person name="Suzuki Y."/>
            <person name="Hashimoto A."/>
            <person name="Yamaguchi K."/>
            <person name="Sugano A."/>
            <person name="Kohara Y."/>
            <person name="Fujiyama A."/>
            <person name="Anterola A."/>
            <person name="Aoki S."/>
            <person name="Ashton N."/>
            <person name="Barbazuk W.B."/>
            <person name="Barker E."/>
            <person name="Bennetzen J."/>
            <person name="Bezanilla M."/>
            <person name="Blankenship R."/>
            <person name="Cho S.H."/>
            <person name="Dutcher S."/>
            <person name="Estelle M."/>
            <person name="Fawcett J.A."/>
            <person name="Gundlach H."/>
            <person name="Hanada K."/>
            <person name="Heyl A."/>
            <person name="Hicks K.A."/>
            <person name="Hugh J."/>
            <person name="Lohr M."/>
            <person name="Mayer K."/>
            <person name="Melkozernov A."/>
            <person name="Murata T."/>
            <person name="Nelson D."/>
            <person name="Pils B."/>
            <person name="Prigge M."/>
            <person name="Reiss B."/>
            <person name="Renner T."/>
            <person name="Rombauts S."/>
            <person name="Rushton P."/>
            <person name="Sanderfoot A."/>
            <person name="Schween G."/>
            <person name="Shiu S.-H."/>
            <person name="Stueber K."/>
            <person name="Theodoulou F.L."/>
            <person name="Tu H."/>
            <person name="Van de Peer Y."/>
            <person name="Verrier P.J."/>
            <person name="Waters E."/>
            <person name="Wood A."/>
            <person name="Yang L."/>
            <person name="Cove D."/>
            <person name="Cuming A."/>
            <person name="Hasebe M."/>
            <person name="Lucas S."/>
            <person name="Mishler D.B."/>
            <person name="Reski R."/>
            <person name="Grigoriev I."/>
            <person name="Quatrano R.S."/>
            <person name="Boore J.L."/>
        </authorList>
    </citation>
    <scope>NUCLEOTIDE SEQUENCE [LARGE SCALE GENOMIC DNA]</scope>
    <source>
        <strain evidence="15 16">cv. Gransden 2004</strain>
    </source>
</reference>
<evidence type="ECO:0000256" key="5">
    <source>
        <dbReference type="ARBA" id="ARBA00022723"/>
    </source>
</evidence>
<evidence type="ECO:0000256" key="1">
    <source>
        <dbReference type="ARBA" id="ARBA00004448"/>
    </source>
</evidence>
<proteinExistence type="inferred from homology"/>
<keyword evidence="5" id="KW-0479">Metal-binding</keyword>
<keyword evidence="16" id="KW-1185">Reference proteome</keyword>
<accession>A0A7I4DZZ6</accession>
<evidence type="ECO:0000256" key="2">
    <source>
        <dbReference type="ARBA" id="ARBA00006375"/>
    </source>
</evidence>
<dbReference type="AlphaFoldDB" id="A0A7I4DZZ6"/>
<dbReference type="EnsemblPlants" id="Pp3c5_21170V3.4">
    <property type="protein sequence ID" value="Pp3c5_21170V3.4"/>
    <property type="gene ID" value="Pp3c5_21170"/>
</dbReference>
<dbReference type="FunFam" id="1.50.40.10:FF:000067">
    <property type="entry name" value="Mitochondrial substrate carrier family protein"/>
    <property type="match status" value="1"/>
</dbReference>
<dbReference type="Pfam" id="PF13499">
    <property type="entry name" value="EF-hand_7"/>
    <property type="match status" value="2"/>
</dbReference>
<evidence type="ECO:0000256" key="6">
    <source>
        <dbReference type="ARBA" id="ARBA00022737"/>
    </source>
</evidence>
<dbReference type="InterPro" id="IPR002067">
    <property type="entry name" value="MCP"/>
</dbReference>
<evidence type="ECO:0000256" key="9">
    <source>
        <dbReference type="ARBA" id="ARBA00022989"/>
    </source>
</evidence>
<dbReference type="GO" id="GO:0015866">
    <property type="term" value="P:ADP transport"/>
    <property type="evidence" value="ECO:0000318"/>
    <property type="project" value="GO_Central"/>
</dbReference>
<feature type="domain" description="EF-hand" evidence="14">
    <location>
        <begin position="178"/>
        <end position="208"/>
    </location>
</feature>
<evidence type="ECO:0000313" key="15">
    <source>
        <dbReference type="EnsemblPlants" id="Pp3c5_21170V3.4"/>
    </source>
</evidence>
<dbReference type="PRINTS" id="PR00926">
    <property type="entry name" value="MITOCARRIER"/>
</dbReference>
<dbReference type="PROSITE" id="PS00018">
    <property type="entry name" value="EF_HAND_1"/>
    <property type="match status" value="3"/>
</dbReference>
<sequence>MEAGSHMTRGAMGSMVQWDNPVFARLLDGVPNLSARSILCKLMLRRLPISPDAAIGTVTRIREEDCTVCSRAREMATPTRMDAGFGFGDMKKAAKSRGFDLESEEERELRVRKLFNSLDSRKCGYLESKQIESGLQSLSFPFQRKYALELLEACDSNHDGHIDFAEFQRYMNDKEVELFKLFQAIDVSHDGALQPEELQLALRNSGVQLEDHELDAFVQYIDRDKNGKITFNEWRDFLLLYPRETTLPNIYQYWEKICLVDIGEQAVIPEGIGEHHRLRYLAAGAMAGAVSRTATAPLDRLKVLLAIQTHSSTSSIMNGLVQIHKHNGAIGFFRGNALNVFKVAPESAIKFYAYEIMKRVVVGDGKDGEIGTLGRLVSGGTAGAIAQTIIYPVDLLKTRLQCHNEPGRAPQLVKFTRDILVQEGPRAFYRGLLPSLLGIIPYAGIDLATYETLKLKSRHLLPPETEPGPILHLCCGTFSGALGATCVYPLQLIRTRLQAQTLKSAVRYTGMADAFRRTYRNEGIRGFYKGWLPNMLKAVPSASITYLVYEDMKIRLSIK</sequence>
<evidence type="ECO:0000256" key="12">
    <source>
        <dbReference type="PROSITE-ProRule" id="PRU00282"/>
    </source>
</evidence>
<keyword evidence="11 12" id="KW-0472">Membrane</keyword>
<evidence type="ECO:0000256" key="4">
    <source>
        <dbReference type="ARBA" id="ARBA00022692"/>
    </source>
</evidence>
<keyword evidence="6" id="KW-0677">Repeat</keyword>
<comment type="subcellular location">
    <subcellularLocation>
        <location evidence="1">Mitochondrion inner membrane</location>
        <topology evidence="1">Multi-pass membrane protein</topology>
    </subcellularLocation>
</comment>
<comment type="similarity">
    <text evidence="2 13">Belongs to the mitochondrial carrier (TC 2.A.29) family.</text>
</comment>
<dbReference type="GO" id="GO:0005743">
    <property type="term" value="C:mitochondrial inner membrane"/>
    <property type="evidence" value="ECO:0007669"/>
    <property type="project" value="UniProtKB-SubCell"/>
</dbReference>
<keyword evidence="8" id="KW-0106">Calcium</keyword>
<keyword evidence="3 13" id="KW-0813">Transport</keyword>
<reference evidence="15" key="3">
    <citation type="submission" date="2020-12" db="UniProtKB">
        <authorList>
            <consortium name="EnsemblPlants"/>
        </authorList>
    </citation>
    <scope>IDENTIFICATION</scope>
</reference>
<evidence type="ECO:0000256" key="11">
    <source>
        <dbReference type="ARBA" id="ARBA00023136"/>
    </source>
</evidence>
<feature type="repeat" description="Solcar" evidence="12">
    <location>
        <begin position="275"/>
        <end position="360"/>
    </location>
</feature>
<dbReference type="Pfam" id="PF00153">
    <property type="entry name" value="Mito_carr"/>
    <property type="match status" value="3"/>
</dbReference>
<dbReference type="GO" id="GO:0015867">
    <property type="term" value="P:ATP transport"/>
    <property type="evidence" value="ECO:0000318"/>
    <property type="project" value="GO_Central"/>
</dbReference>
<feature type="repeat" description="Solcar" evidence="12">
    <location>
        <begin position="370"/>
        <end position="456"/>
    </location>
</feature>
<evidence type="ECO:0000259" key="14">
    <source>
        <dbReference type="PROSITE" id="PS50222"/>
    </source>
</evidence>
<keyword evidence="7" id="KW-0999">Mitochondrion inner membrane</keyword>
<feature type="repeat" description="Solcar" evidence="12">
    <location>
        <begin position="467"/>
        <end position="555"/>
    </location>
</feature>
<dbReference type="Gene3D" id="1.10.238.10">
    <property type="entry name" value="EF-hand"/>
    <property type="match status" value="2"/>
</dbReference>
<keyword evidence="4 12" id="KW-0812">Transmembrane</keyword>
<name>A0A7I4DZZ6_PHYPA</name>
<feature type="domain" description="EF-hand" evidence="14">
    <location>
        <begin position="142"/>
        <end position="177"/>
    </location>
</feature>
<dbReference type="InterPro" id="IPR011992">
    <property type="entry name" value="EF-hand-dom_pair"/>
</dbReference>
<dbReference type="SUPFAM" id="SSF47473">
    <property type="entry name" value="EF-hand"/>
    <property type="match status" value="1"/>
</dbReference>
<evidence type="ECO:0000256" key="7">
    <source>
        <dbReference type="ARBA" id="ARBA00022792"/>
    </source>
</evidence>
<evidence type="ECO:0000256" key="13">
    <source>
        <dbReference type="RuleBase" id="RU000488"/>
    </source>
</evidence>
<evidence type="ECO:0000313" key="16">
    <source>
        <dbReference type="Proteomes" id="UP000006727"/>
    </source>
</evidence>
<evidence type="ECO:0000256" key="8">
    <source>
        <dbReference type="ARBA" id="ARBA00022837"/>
    </source>
</evidence>
<dbReference type="Gramene" id="Pp3c5_21170V3.4">
    <property type="protein sequence ID" value="Pp3c5_21170V3.4"/>
    <property type="gene ID" value="Pp3c5_21170"/>
</dbReference>
<dbReference type="EMBL" id="ABEU02000005">
    <property type="status" value="NOT_ANNOTATED_CDS"/>
    <property type="molecule type" value="Genomic_DNA"/>
</dbReference>
<feature type="domain" description="EF-hand" evidence="14">
    <location>
        <begin position="209"/>
        <end position="244"/>
    </location>
</feature>
<protein>
    <recommendedName>
        <fullName evidence="14">EF-hand domain-containing protein</fullName>
    </recommendedName>
</protein>
<dbReference type="InterPro" id="IPR018108">
    <property type="entry name" value="MCP_transmembrane"/>
</dbReference>
<dbReference type="GO" id="GO:0005509">
    <property type="term" value="F:calcium ion binding"/>
    <property type="evidence" value="ECO:0007669"/>
    <property type="project" value="InterPro"/>
</dbReference>
<organism evidence="15 16">
    <name type="scientific">Physcomitrium patens</name>
    <name type="common">Spreading-leaved earth moss</name>
    <name type="synonym">Physcomitrella patens</name>
    <dbReference type="NCBI Taxonomy" id="3218"/>
    <lineage>
        <taxon>Eukaryota</taxon>
        <taxon>Viridiplantae</taxon>
        <taxon>Streptophyta</taxon>
        <taxon>Embryophyta</taxon>
        <taxon>Bryophyta</taxon>
        <taxon>Bryophytina</taxon>
        <taxon>Bryopsida</taxon>
        <taxon>Funariidae</taxon>
        <taxon>Funariales</taxon>
        <taxon>Funariaceae</taxon>
        <taxon>Physcomitrium</taxon>
    </lineage>
</organism>
<keyword evidence="10" id="KW-0496">Mitochondrion</keyword>